<gene>
    <name evidence="1" type="ORF">IE37_03162</name>
</gene>
<sequence>MFEIEAHYHDRKIYLSDGREYPLGEILLRYFSANIKDLEDIYDVCKRAKPQLNIGSEYQPYAIGERAQKVEDAYERIFDIAKKLPPYDKQHFRRGVLQNLFAYYDDLFVNYYRGQKYNEDDDDYYFIDRSEGVDDGYISENLNELKRLPDYHLDDEKALNDSEKKQYAIEFIAHIRRIADEFKTFVADLLRVKNVFMPFADELCDHNSYPSTEKVIEVFQKFTATHNLSNSYMNLESSGSMCMGHTVIETKKGPILCETYRFTSLGAFLYFELFKCIEEKFMPVKCRNCGRWFIMKHTTFSHYCKRLISSNPPKSCRDISMRHTFKDKLKNDPVWEIYNRAYKQHYARFMKKKMSKSEFAEWGEYAIELRQKAADGELEMEEYQRLMRI</sequence>
<evidence type="ECO:0000313" key="2">
    <source>
        <dbReference type="Proteomes" id="UP000245720"/>
    </source>
</evidence>
<dbReference type="InterPro" id="IPR045722">
    <property type="entry name" value="DUF6076"/>
</dbReference>
<reference evidence="1 2" key="1">
    <citation type="submission" date="2018-05" db="EMBL/GenBank/DDBJ databases">
        <title>The Hungate 1000. A catalogue of reference genomes from the rumen microbiome.</title>
        <authorList>
            <person name="Kelly W."/>
        </authorList>
    </citation>
    <scope>NUCLEOTIDE SEQUENCE [LARGE SCALE GENOMIC DNA]</scope>
    <source>
        <strain evidence="1 2">SAb67</strain>
    </source>
</reference>
<accession>A0A315XTG4</accession>
<dbReference type="Pfam" id="PF19553">
    <property type="entry name" value="DUF6076"/>
    <property type="match status" value="1"/>
</dbReference>
<dbReference type="EMBL" id="QGDI01000016">
    <property type="protein sequence ID" value="PWJ10070.1"/>
    <property type="molecule type" value="Genomic_DNA"/>
</dbReference>
<dbReference type="Proteomes" id="UP000245720">
    <property type="component" value="Unassembled WGS sequence"/>
</dbReference>
<evidence type="ECO:0000313" key="1">
    <source>
        <dbReference type="EMBL" id="PWJ10070.1"/>
    </source>
</evidence>
<dbReference type="RefSeq" id="WP_109727838.1">
    <property type="nucleotide sequence ID" value="NZ_QGDI01000016.1"/>
</dbReference>
<name>A0A315XTG4_RUMFL</name>
<organism evidence="1 2">
    <name type="scientific">Ruminococcus flavefaciens</name>
    <dbReference type="NCBI Taxonomy" id="1265"/>
    <lineage>
        <taxon>Bacteria</taxon>
        <taxon>Bacillati</taxon>
        <taxon>Bacillota</taxon>
        <taxon>Clostridia</taxon>
        <taxon>Eubacteriales</taxon>
        <taxon>Oscillospiraceae</taxon>
        <taxon>Ruminococcus</taxon>
    </lineage>
</organism>
<proteinExistence type="predicted"/>
<dbReference type="OrthoDB" id="1816313at2"/>
<dbReference type="AlphaFoldDB" id="A0A315XTG4"/>
<protein>
    <submittedName>
        <fullName evidence="1">Uncharacterized protein</fullName>
    </submittedName>
</protein>
<comment type="caution">
    <text evidence="1">The sequence shown here is derived from an EMBL/GenBank/DDBJ whole genome shotgun (WGS) entry which is preliminary data.</text>
</comment>